<organism evidence="2 3">
    <name type="scientific">Pleuronectes platessa</name>
    <name type="common">European plaice</name>
    <dbReference type="NCBI Taxonomy" id="8262"/>
    <lineage>
        <taxon>Eukaryota</taxon>
        <taxon>Metazoa</taxon>
        <taxon>Chordata</taxon>
        <taxon>Craniata</taxon>
        <taxon>Vertebrata</taxon>
        <taxon>Euteleostomi</taxon>
        <taxon>Actinopterygii</taxon>
        <taxon>Neopterygii</taxon>
        <taxon>Teleostei</taxon>
        <taxon>Neoteleostei</taxon>
        <taxon>Acanthomorphata</taxon>
        <taxon>Carangaria</taxon>
        <taxon>Pleuronectiformes</taxon>
        <taxon>Pleuronectoidei</taxon>
        <taxon>Pleuronectidae</taxon>
        <taxon>Pleuronectes</taxon>
    </lineage>
</organism>
<feature type="compositionally biased region" description="Basic residues" evidence="1">
    <location>
        <begin position="522"/>
        <end position="535"/>
    </location>
</feature>
<evidence type="ECO:0000256" key="1">
    <source>
        <dbReference type="SAM" id="MobiDB-lite"/>
    </source>
</evidence>
<comment type="caution">
    <text evidence="2">The sequence shown here is derived from an EMBL/GenBank/DDBJ whole genome shotgun (WGS) entry which is preliminary data.</text>
</comment>
<feature type="region of interest" description="Disordered" evidence="1">
    <location>
        <begin position="441"/>
        <end position="545"/>
    </location>
</feature>
<feature type="compositionally biased region" description="Basic and acidic residues" evidence="1">
    <location>
        <begin position="454"/>
        <end position="497"/>
    </location>
</feature>
<reference evidence="2" key="1">
    <citation type="submission" date="2020-03" db="EMBL/GenBank/DDBJ databases">
        <authorList>
            <person name="Weist P."/>
        </authorList>
    </citation>
    <scope>NUCLEOTIDE SEQUENCE</scope>
</reference>
<feature type="region of interest" description="Disordered" evidence="1">
    <location>
        <begin position="367"/>
        <end position="393"/>
    </location>
</feature>
<feature type="region of interest" description="Disordered" evidence="1">
    <location>
        <begin position="567"/>
        <end position="586"/>
    </location>
</feature>
<protein>
    <submittedName>
        <fullName evidence="2">Uncharacterized protein</fullName>
    </submittedName>
</protein>
<dbReference type="Proteomes" id="UP001153269">
    <property type="component" value="Unassembled WGS sequence"/>
</dbReference>
<name>A0A9N7TNS3_PLEPL</name>
<feature type="region of interest" description="Disordered" evidence="1">
    <location>
        <begin position="591"/>
        <end position="652"/>
    </location>
</feature>
<dbReference type="AlphaFoldDB" id="A0A9N7TNS3"/>
<dbReference type="EMBL" id="CADEAL010000136">
    <property type="protein sequence ID" value="CAB1415003.1"/>
    <property type="molecule type" value="Genomic_DNA"/>
</dbReference>
<evidence type="ECO:0000313" key="2">
    <source>
        <dbReference type="EMBL" id="CAB1415003.1"/>
    </source>
</evidence>
<gene>
    <name evidence="2" type="ORF">PLEPLA_LOCUS2716</name>
</gene>
<sequence>MKKLKKSNRLQTPNWQKSGSIFTAAVGFTTRPNLKKVGLRPAYETCLEPGEVQTRGELRNVLRTTLELPHDVKLTILITASHGSQLTWRGRPRAERSLELTLKKALKPTNPISRVLLREEEEEEEEEEPSSPEALADEPSVTGSADLRSVLDVSWSLGIGHRAKTLTGKQSLADPSITRITRLMGDLRFIRILHGRGRAVRAELHMSAHASNQQLPSCEAQGWGGPRRWLRSPGWQEPRTISWTPPGSISSPCSQESCCDPLPGRQITYLLESGLRVSAVRTLVCQEPLRPNMARDVSPLRLMSTRHRWVGASLDLVLPLVPLRPLVFYYFLSCAAATASLPGIEYSYGMSPKFVCTPIPPEADPSCYSPPAVPHGPSTNGHTNGHSGGPWRGMMSDEAKATILHLRESLVRQKETILDQRETIRELTAKLTLCEGFGGGHHSGGHHDTRHHNNHDTHHDTNHDNHHDTNHDTHHDTNHDNHRDNHHEGDHDDDHRGTHGSHHPSTSHHGPSSYHGSDHHYSHGSHRPDPHHRKGPPSSFSPEQTGKTLQTLKERLENLQETLSFSPLSVSGQSSNRKLLRGNSSSSYSSSLRELLAEEDHRPGGAAARLPPGTPRLTMATTDHHDDHRRHHPTLTTTHDDHHRRPPRQQPP</sequence>
<evidence type="ECO:0000313" key="3">
    <source>
        <dbReference type="Proteomes" id="UP001153269"/>
    </source>
</evidence>
<feature type="compositionally biased region" description="Polar residues" evidence="1">
    <location>
        <begin position="567"/>
        <end position="577"/>
    </location>
</feature>
<feature type="region of interest" description="Disordered" evidence="1">
    <location>
        <begin position="113"/>
        <end position="142"/>
    </location>
</feature>
<keyword evidence="3" id="KW-1185">Reference proteome</keyword>
<feature type="compositionally biased region" description="Acidic residues" evidence="1">
    <location>
        <begin position="119"/>
        <end position="130"/>
    </location>
</feature>
<accession>A0A9N7TNS3</accession>
<proteinExistence type="predicted"/>